<name>A0A0F8YD39_9ZZZZ</name>
<dbReference type="EMBL" id="LAZR01054088">
    <property type="protein sequence ID" value="KKK79308.1"/>
    <property type="molecule type" value="Genomic_DNA"/>
</dbReference>
<organism evidence="1">
    <name type="scientific">marine sediment metagenome</name>
    <dbReference type="NCBI Taxonomy" id="412755"/>
    <lineage>
        <taxon>unclassified sequences</taxon>
        <taxon>metagenomes</taxon>
        <taxon>ecological metagenomes</taxon>
    </lineage>
</organism>
<protein>
    <submittedName>
        <fullName evidence="1">Uncharacterized protein</fullName>
    </submittedName>
</protein>
<accession>A0A0F8YD39</accession>
<reference evidence="1" key="1">
    <citation type="journal article" date="2015" name="Nature">
        <title>Complex archaea that bridge the gap between prokaryotes and eukaryotes.</title>
        <authorList>
            <person name="Spang A."/>
            <person name="Saw J.H."/>
            <person name="Jorgensen S.L."/>
            <person name="Zaremba-Niedzwiedzka K."/>
            <person name="Martijn J."/>
            <person name="Lind A.E."/>
            <person name="van Eijk R."/>
            <person name="Schleper C."/>
            <person name="Guy L."/>
            <person name="Ettema T.J."/>
        </authorList>
    </citation>
    <scope>NUCLEOTIDE SEQUENCE</scope>
</reference>
<comment type="caution">
    <text evidence="1">The sequence shown here is derived from an EMBL/GenBank/DDBJ whole genome shotgun (WGS) entry which is preliminary data.</text>
</comment>
<dbReference type="AlphaFoldDB" id="A0A0F8YD39"/>
<gene>
    <name evidence="1" type="ORF">LCGC14_2834810</name>
</gene>
<evidence type="ECO:0000313" key="1">
    <source>
        <dbReference type="EMBL" id="KKK79308.1"/>
    </source>
</evidence>
<sequence length="126" mass="14245">MNNLCGLLIVIAIVILLIFRNRSEKFQCKHYNPGDISHCPRACTPFLYPDMYSPHPSCSDPLNWGFTYSTGRCPHPYKPYPRRFPSAAKEQFDDNDGPGFTHGGGARYDEPKYTTSTGYGYGYGYS</sequence>
<proteinExistence type="predicted"/>